<proteinExistence type="predicted"/>
<protein>
    <submittedName>
        <fullName evidence="3">Uncharacterized protein</fullName>
    </submittedName>
</protein>
<evidence type="ECO:0000256" key="2">
    <source>
        <dbReference type="SAM" id="MobiDB-lite"/>
    </source>
</evidence>
<evidence type="ECO:0000256" key="1">
    <source>
        <dbReference type="SAM" id="Coils"/>
    </source>
</evidence>
<sequence length="250" mass="25524">MGPAGLLLALAGLVGGVALGLGLRAPPRPPAPVASLTPTPQPGLAPAAPAPAPPAAPDDVAVRRAAIQADLAAEQARLDALRQARATAEAELTSIRQARAAAEADLAGLRRDLATGRRELAAAQMPAQAPGPLPQALAPPPRPLRLPETVAAAAPGQPRVYVHLRAGSVAAASAAAELAPQLREGGFDLGEMRAVGATPSQRVVRYFHGEDAPAAARLAGRLGRGWAIQDFRNFEPAPSAGTLEIWLPDR</sequence>
<reference evidence="3" key="1">
    <citation type="submission" date="2020-02" db="EMBL/GenBank/DDBJ databases">
        <authorList>
            <person name="Meier V. D."/>
        </authorList>
    </citation>
    <scope>NUCLEOTIDE SEQUENCE</scope>
    <source>
        <strain evidence="3">AVDCRST_MAG27</strain>
    </source>
</reference>
<organism evidence="3">
    <name type="scientific">uncultured Craurococcus sp</name>
    <dbReference type="NCBI Taxonomy" id="1135998"/>
    <lineage>
        <taxon>Bacteria</taxon>
        <taxon>Pseudomonadati</taxon>
        <taxon>Pseudomonadota</taxon>
        <taxon>Alphaproteobacteria</taxon>
        <taxon>Acetobacterales</taxon>
        <taxon>Acetobacteraceae</taxon>
        <taxon>Craurococcus</taxon>
        <taxon>environmental samples</taxon>
    </lineage>
</organism>
<accession>A0A6J4HUU5</accession>
<gene>
    <name evidence="3" type="ORF">AVDCRST_MAG27-1034</name>
</gene>
<name>A0A6J4HUU5_9PROT</name>
<feature type="coiled-coil region" evidence="1">
    <location>
        <begin position="64"/>
        <end position="119"/>
    </location>
</feature>
<evidence type="ECO:0000313" key="3">
    <source>
        <dbReference type="EMBL" id="CAA9232605.1"/>
    </source>
</evidence>
<dbReference type="EMBL" id="CADCTD010000045">
    <property type="protein sequence ID" value="CAA9232605.1"/>
    <property type="molecule type" value="Genomic_DNA"/>
</dbReference>
<feature type="region of interest" description="Disordered" evidence="2">
    <location>
        <begin position="30"/>
        <end position="57"/>
    </location>
</feature>
<feature type="compositionally biased region" description="Pro residues" evidence="2">
    <location>
        <begin position="39"/>
        <end position="56"/>
    </location>
</feature>
<keyword evidence="1" id="KW-0175">Coiled coil</keyword>
<dbReference type="AlphaFoldDB" id="A0A6J4HUU5"/>